<comment type="subcellular location">
    <subcellularLocation>
        <location evidence="1">Membrane</location>
        <topology evidence="1">Multi-pass membrane protein</topology>
    </subcellularLocation>
</comment>
<feature type="transmembrane region" description="Helical" evidence="6">
    <location>
        <begin position="96"/>
        <end position="115"/>
    </location>
</feature>
<evidence type="ECO:0000256" key="4">
    <source>
        <dbReference type="ARBA" id="ARBA00022989"/>
    </source>
</evidence>
<evidence type="ECO:0000256" key="5">
    <source>
        <dbReference type="ARBA" id="ARBA00023136"/>
    </source>
</evidence>
<evidence type="ECO:0000256" key="2">
    <source>
        <dbReference type="ARBA" id="ARBA00008096"/>
    </source>
</evidence>
<dbReference type="GO" id="GO:0005789">
    <property type="term" value="C:endoplasmic reticulum membrane"/>
    <property type="evidence" value="ECO:0007669"/>
    <property type="project" value="TreeGrafter"/>
</dbReference>
<dbReference type="InterPro" id="IPR007277">
    <property type="entry name" value="Svp26/Tex261"/>
</dbReference>
<reference evidence="7 9" key="1">
    <citation type="submission" date="2020-01" db="EMBL/GenBank/DDBJ databases">
        <authorList>
            <consortium name="DOE Joint Genome Institute"/>
            <person name="Haridas S."/>
            <person name="Albert R."/>
            <person name="Binder M."/>
            <person name="Bloem J."/>
            <person name="Labutti K."/>
            <person name="Salamov A."/>
            <person name="Andreopoulos B."/>
            <person name="Baker S.E."/>
            <person name="Barry K."/>
            <person name="Bills G."/>
            <person name="Bluhm B.H."/>
            <person name="Cannon C."/>
            <person name="Castanera R."/>
            <person name="Culley D.E."/>
            <person name="Daum C."/>
            <person name="Ezra D."/>
            <person name="Gonzalez J.B."/>
            <person name="Henrissat B."/>
            <person name="Kuo A."/>
            <person name="Liang C."/>
            <person name="Lipzen A."/>
            <person name="Lutzoni F."/>
            <person name="Magnuson J."/>
            <person name="Mondo S."/>
            <person name="Nolan M."/>
            <person name="Ohm R."/>
            <person name="Pangilinan J."/>
            <person name="Park H.-J."/>
            <person name="Ramirez L."/>
            <person name="Alfaro M."/>
            <person name="Sun H."/>
            <person name="Tritt A."/>
            <person name="Yoshinaga Y."/>
            <person name="Zwiers L.-H."/>
            <person name="Turgeon B.G."/>
            <person name="Goodwin S.B."/>
            <person name="Spatafora J.W."/>
            <person name="Crous P.W."/>
            <person name="Grigoriev I.V."/>
        </authorList>
    </citation>
    <scope>NUCLEOTIDE SEQUENCE</scope>
    <source>
        <strain evidence="7 9">CBS 781.70</strain>
    </source>
</reference>
<dbReference type="GO" id="GO:0000139">
    <property type="term" value="C:Golgi membrane"/>
    <property type="evidence" value="ECO:0007669"/>
    <property type="project" value="TreeGrafter"/>
</dbReference>
<keyword evidence="5 6" id="KW-0472">Membrane</keyword>
<proteinExistence type="inferred from homology"/>
<feature type="transmembrane region" description="Helical" evidence="6">
    <location>
        <begin position="143"/>
        <end position="162"/>
    </location>
</feature>
<keyword evidence="8" id="KW-1185">Reference proteome</keyword>
<dbReference type="PANTHER" id="PTHR13144">
    <property type="entry name" value="TEX261 PROTEIN"/>
    <property type="match status" value="1"/>
</dbReference>
<feature type="transmembrane region" description="Helical" evidence="6">
    <location>
        <begin position="6"/>
        <end position="28"/>
    </location>
</feature>
<dbReference type="RefSeq" id="XP_033537106.1">
    <property type="nucleotide sequence ID" value="XM_033674220.1"/>
</dbReference>
<keyword evidence="4 6" id="KW-1133">Transmembrane helix</keyword>
<organism evidence="7">
    <name type="scientific">Eremomyces bilateralis CBS 781.70</name>
    <dbReference type="NCBI Taxonomy" id="1392243"/>
    <lineage>
        <taxon>Eukaryota</taxon>
        <taxon>Fungi</taxon>
        <taxon>Dikarya</taxon>
        <taxon>Ascomycota</taxon>
        <taxon>Pezizomycotina</taxon>
        <taxon>Dothideomycetes</taxon>
        <taxon>Dothideomycetes incertae sedis</taxon>
        <taxon>Eremomycetales</taxon>
        <taxon>Eremomycetaceae</taxon>
        <taxon>Eremomyces</taxon>
    </lineage>
</organism>
<reference evidence="9" key="3">
    <citation type="submission" date="2025-04" db="UniProtKB">
        <authorList>
            <consortium name="RefSeq"/>
        </authorList>
    </citation>
    <scope>IDENTIFICATION</scope>
    <source>
        <strain evidence="9">CBS 781.70</strain>
    </source>
</reference>
<protein>
    <submittedName>
        <fullName evidence="7 9">DUF396-domain-containing protein</fullName>
    </submittedName>
</protein>
<evidence type="ECO:0000256" key="1">
    <source>
        <dbReference type="ARBA" id="ARBA00004141"/>
    </source>
</evidence>
<dbReference type="GO" id="GO:0097020">
    <property type="term" value="F:COPII receptor activity"/>
    <property type="evidence" value="ECO:0007669"/>
    <property type="project" value="InterPro"/>
</dbReference>
<dbReference type="OrthoDB" id="28257at2759"/>
<evidence type="ECO:0000313" key="9">
    <source>
        <dbReference type="RefSeq" id="XP_033537106.1"/>
    </source>
</evidence>
<gene>
    <name evidence="7 9" type="ORF">P152DRAFT_186587</name>
</gene>
<keyword evidence="3 6" id="KW-0812">Transmembrane</keyword>
<dbReference type="EMBL" id="ML975151">
    <property type="protein sequence ID" value="KAF1815475.1"/>
    <property type="molecule type" value="Genomic_DNA"/>
</dbReference>
<dbReference type="Pfam" id="PF04148">
    <property type="entry name" value="Erv26"/>
    <property type="match status" value="1"/>
</dbReference>
<dbReference type="PANTHER" id="PTHR13144:SF0">
    <property type="entry name" value="PROTEIN TEX261"/>
    <property type="match status" value="1"/>
</dbReference>
<name>A0A6G1GBL7_9PEZI</name>
<accession>A0A6G1GBL7</accession>
<evidence type="ECO:0000256" key="6">
    <source>
        <dbReference type="SAM" id="Phobius"/>
    </source>
</evidence>
<dbReference type="GO" id="GO:0006888">
    <property type="term" value="P:endoplasmic reticulum to Golgi vesicle-mediated transport"/>
    <property type="evidence" value="ECO:0007669"/>
    <property type="project" value="InterPro"/>
</dbReference>
<evidence type="ECO:0000313" key="7">
    <source>
        <dbReference type="EMBL" id="KAF1815475.1"/>
    </source>
</evidence>
<dbReference type="AlphaFoldDB" id="A0A6G1GBL7"/>
<comment type="similarity">
    <text evidence="2">Belongs to the SVP26 family.</text>
</comment>
<reference evidence="9" key="2">
    <citation type="submission" date="2020-04" db="EMBL/GenBank/DDBJ databases">
        <authorList>
            <consortium name="NCBI Genome Project"/>
        </authorList>
    </citation>
    <scope>NUCLEOTIDE SEQUENCE</scope>
    <source>
        <strain evidence="9">CBS 781.70</strain>
    </source>
</reference>
<dbReference type="GO" id="GO:0030134">
    <property type="term" value="C:COPII-coated ER to Golgi transport vesicle"/>
    <property type="evidence" value="ECO:0007669"/>
    <property type="project" value="TreeGrafter"/>
</dbReference>
<dbReference type="Proteomes" id="UP000504638">
    <property type="component" value="Unplaced"/>
</dbReference>
<evidence type="ECO:0000256" key="3">
    <source>
        <dbReference type="ARBA" id="ARBA00022692"/>
    </source>
</evidence>
<evidence type="ECO:0000313" key="8">
    <source>
        <dbReference type="Proteomes" id="UP000504638"/>
    </source>
</evidence>
<dbReference type="GeneID" id="54414790"/>
<sequence length="239" mass="25750">MWVLSVLGIIGLVLGFAFMTLAIASGLYYLSEVLEEHTVLAKKFLTRLIFTVIAIQVLLCAVDGFPLTLTAIGIGSHVVYYLNLQRFPVVKLTSPVFILSCVLVLVNHYLCFRHFSSPPSPVLGYGSSYSSYDAYNLPSFTEIASYFGICVWLVPFSLFVGLSAGENVLPTMGSEYATGSGSSFAKPGAEPGASGYGRMRSGTNTGMAKAAVSGVKEWIAGTGELMGFWRGDRIRPHAF</sequence>